<comment type="caution">
    <text evidence="1">The sequence shown here is derived from an EMBL/GenBank/DDBJ whole genome shotgun (WGS) entry which is preliminary data.</text>
</comment>
<proteinExistence type="predicted"/>
<protein>
    <submittedName>
        <fullName evidence="1">Uncharacterized protein</fullName>
    </submittedName>
</protein>
<sequence length="79" mass="9044">MREANKKTPGVYGYVPFCIWKCRLKSVKKYKLPWKNPSGEILKTAAMRGGGVFLTPSPYTFSGTHHIYEAFFSCFLTFL</sequence>
<organism evidence="1 2">
    <name type="scientific">Marvinbryantia formatexigens DSM 14469</name>
    <dbReference type="NCBI Taxonomy" id="478749"/>
    <lineage>
        <taxon>Bacteria</taxon>
        <taxon>Bacillati</taxon>
        <taxon>Bacillota</taxon>
        <taxon>Clostridia</taxon>
        <taxon>Lachnospirales</taxon>
        <taxon>Lachnospiraceae</taxon>
        <taxon>Marvinbryantia</taxon>
    </lineage>
</organism>
<evidence type="ECO:0000313" key="2">
    <source>
        <dbReference type="Proteomes" id="UP000005561"/>
    </source>
</evidence>
<dbReference type="AlphaFoldDB" id="C6LIQ2"/>
<dbReference type="EMBL" id="ACCL02000018">
    <property type="protein sequence ID" value="EET59441.1"/>
    <property type="molecule type" value="Genomic_DNA"/>
</dbReference>
<accession>C6LIQ2</accession>
<dbReference type="Proteomes" id="UP000005561">
    <property type="component" value="Unassembled WGS sequence"/>
</dbReference>
<name>C6LIQ2_9FIRM</name>
<keyword evidence="2" id="KW-1185">Reference proteome</keyword>
<reference evidence="1" key="1">
    <citation type="submission" date="2009-07" db="EMBL/GenBank/DDBJ databases">
        <authorList>
            <person name="Weinstock G."/>
            <person name="Sodergren E."/>
            <person name="Clifton S."/>
            <person name="Fulton L."/>
            <person name="Fulton B."/>
            <person name="Courtney L."/>
            <person name="Fronick C."/>
            <person name="Harrison M."/>
            <person name="Strong C."/>
            <person name="Farmer C."/>
            <person name="Delahaunty K."/>
            <person name="Markovic C."/>
            <person name="Hall O."/>
            <person name="Minx P."/>
            <person name="Tomlinson C."/>
            <person name="Mitreva M."/>
            <person name="Nelson J."/>
            <person name="Hou S."/>
            <person name="Wollam A."/>
            <person name="Pepin K.H."/>
            <person name="Johnson M."/>
            <person name="Bhonagiri V."/>
            <person name="Nash W.E."/>
            <person name="Warren W."/>
            <person name="Chinwalla A."/>
            <person name="Mardis E.R."/>
            <person name="Wilson R.K."/>
        </authorList>
    </citation>
    <scope>NUCLEOTIDE SEQUENCE [LARGE SCALE GENOMIC DNA]</scope>
    <source>
        <strain evidence="1">DSM 14469</strain>
    </source>
</reference>
<evidence type="ECO:0000313" key="1">
    <source>
        <dbReference type="EMBL" id="EET59441.1"/>
    </source>
</evidence>
<gene>
    <name evidence="1" type="ORF">BRYFOR_08532</name>
</gene>